<dbReference type="PRINTS" id="PR00722">
    <property type="entry name" value="CHYMOTRYPSIN"/>
</dbReference>
<dbReference type="AlphaFoldDB" id="A0A2K8JLC4"/>
<dbReference type="InterPro" id="IPR033116">
    <property type="entry name" value="TRYPSIN_SER"/>
</dbReference>
<feature type="signal peptide" evidence="10">
    <location>
        <begin position="1"/>
        <end position="21"/>
    </location>
</feature>
<evidence type="ECO:0000256" key="2">
    <source>
        <dbReference type="ARBA" id="ARBA00022525"/>
    </source>
</evidence>
<dbReference type="GO" id="GO:0005576">
    <property type="term" value="C:extracellular region"/>
    <property type="evidence" value="ECO:0007669"/>
    <property type="project" value="UniProtKB-SubCell"/>
</dbReference>
<dbReference type="PROSITE" id="PS50240">
    <property type="entry name" value="TRYPSIN_DOM"/>
    <property type="match status" value="1"/>
</dbReference>
<protein>
    <submittedName>
        <fullName evidence="12">Venom S1 protease 1</fullName>
    </submittedName>
</protein>
<keyword evidence="4 10" id="KW-0732">Signal</keyword>
<dbReference type="InterPro" id="IPR001254">
    <property type="entry name" value="Trypsin_dom"/>
</dbReference>
<dbReference type="PANTHER" id="PTHR24252">
    <property type="entry name" value="ACROSIN-RELATED"/>
    <property type="match status" value="1"/>
</dbReference>
<comment type="subcellular location">
    <subcellularLocation>
        <location evidence="1">Secreted</location>
    </subcellularLocation>
</comment>
<dbReference type="GO" id="GO:0004252">
    <property type="term" value="F:serine-type endopeptidase activity"/>
    <property type="evidence" value="ECO:0007669"/>
    <property type="project" value="InterPro"/>
</dbReference>
<dbReference type="Pfam" id="PF00089">
    <property type="entry name" value="Trypsin"/>
    <property type="match status" value="1"/>
</dbReference>
<keyword evidence="5 9" id="KW-0378">Hydrolase</keyword>
<evidence type="ECO:0000256" key="6">
    <source>
        <dbReference type="ARBA" id="ARBA00022825"/>
    </source>
</evidence>
<keyword evidence="7" id="KW-0865">Zymogen</keyword>
<proteinExistence type="evidence at transcript level"/>
<keyword evidence="3 9" id="KW-0645">Protease</keyword>
<evidence type="ECO:0000256" key="7">
    <source>
        <dbReference type="ARBA" id="ARBA00023145"/>
    </source>
</evidence>
<organism evidence="12">
    <name type="scientific">Lethocerus distinctifemur</name>
    <dbReference type="NCBI Taxonomy" id="280095"/>
    <lineage>
        <taxon>Eukaryota</taxon>
        <taxon>Metazoa</taxon>
        <taxon>Ecdysozoa</taxon>
        <taxon>Arthropoda</taxon>
        <taxon>Hexapoda</taxon>
        <taxon>Insecta</taxon>
        <taxon>Pterygota</taxon>
        <taxon>Neoptera</taxon>
        <taxon>Paraneoptera</taxon>
        <taxon>Hemiptera</taxon>
        <taxon>Heteroptera</taxon>
        <taxon>Panheteroptera</taxon>
        <taxon>Nepomorpha</taxon>
        <taxon>Belostomatidae</taxon>
        <taxon>Lethocerinae</taxon>
        <taxon>Lethocerus</taxon>
    </lineage>
</organism>
<feature type="domain" description="Peptidase S1" evidence="11">
    <location>
        <begin position="62"/>
        <end position="298"/>
    </location>
</feature>
<dbReference type="PROSITE" id="PS00134">
    <property type="entry name" value="TRYPSIN_HIS"/>
    <property type="match status" value="1"/>
</dbReference>
<dbReference type="InterPro" id="IPR009003">
    <property type="entry name" value="Peptidase_S1_PA"/>
</dbReference>
<dbReference type="InterPro" id="IPR001314">
    <property type="entry name" value="Peptidase_S1A"/>
</dbReference>
<name>A0A2K8JLC4_9HEMI</name>
<sequence>MAGYNMFKVGILFSVVLVCQAFPDMEDYLKIDAIDVNSDEFGQVMGKTSTNCSCGWTNKARIVGGKETLANEYPLIAGIRETADENIFCGGTIITNYHVLTAAHCTFPFRNSGVQLVVVLGEHDQSKVDKGTVIIEVERAIEHENYDPSKYFNDISLLVLREKINYNQIIGPACLPSAKTNLVNEQVKVIGWGTLGYRKDLSKVLMKVNLRVIPLTVCKQNFRREIHADIPSQICTKAQNKDSCGGDSGGPVIWLDPETNRYTLVALVSYGKTKCGGKEPAVNTDVSYHLDWLQKKIADTKPGMHTCSKV</sequence>
<evidence type="ECO:0000256" key="9">
    <source>
        <dbReference type="RuleBase" id="RU363034"/>
    </source>
</evidence>
<dbReference type="InterPro" id="IPR043504">
    <property type="entry name" value="Peptidase_S1_PA_chymotrypsin"/>
</dbReference>
<evidence type="ECO:0000256" key="3">
    <source>
        <dbReference type="ARBA" id="ARBA00022670"/>
    </source>
</evidence>
<keyword evidence="2" id="KW-0964">Secreted</keyword>
<dbReference type="EMBL" id="MF683256">
    <property type="protein sequence ID" value="ATU82397.1"/>
    <property type="molecule type" value="mRNA"/>
</dbReference>
<reference evidence="12" key="1">
    <citation type="journal article" date="2018" name="Cell. Mol. Life Sci.">
        <title>Giant fish-killing water bug reveals ancient and dynamic venom evolution in Heteroptera.</title>
        <authorList>
            <person name="Walker A.A."/>
            <person name="Hernandez-Vargas M.J."/>
            <person name="Corzo G."/>
            <person name="Fry B.G."/>
            <person name="King G.F."/>
        </authorList>
    </citation>
    <scope>NUCLEOTIDE SEQUENCE</scope>
</reference>
<evidence type="ECO:0000256" key="1">
    <source>
        <dbReference type="ARBA" id="ARBA00004613"/>
    </source>
</evidence>
<feature type="chain" id="PRO_5014694223" evidence="10">
    <location>
        <begin position="22"/>
        <end position="310"/>
    </location>
</feature>
<keyword evidence="8" id="KW-1015">Disulfide bond</keyword>
<evidence type="ECO:0000256" key="5">
    <source>
        <dbReference type="ARBA" id="ARBA00022801"/>
    </source>
</evidence>
<dbReference type="SMART" id="SM00020">
    <property type="entry name" value="Tryp_SPc"/>
    <property type="match status" value="1"/>
</dbReference>
<evidence type="ECO:0000313" key="12">
    <source>
        <dbReference type="EMBL" id="ATU82397.1"/>
    </source>
</evidence>
<dbReference type="CDD" id="cd00190">
    <property type="entry name" value="Tryp_SPc"/>
    <property type="match status" value="1"/>
</dbReference>
<dbReference type="FunFam" id="2.40.10.10:FF:000146">
    <property type="entry name" value="Serine protease 53"/>
    <property type="match status" value="1"/>
</dbReference>
<evidence type="ECO:0000256" key="4">
    <source>
        <dbReference type="ARBA" id="ARBA00022729"/>
    </source>
</evidence>
<keyword evidence="6 9" id="KW-0720">Serine protease</keyword>
<dbReference type="SUPFAM" id="SSF50494">
    <property type="entry name" value="Trypsin-like serine proteases"/>
    <property type="match status" value="1"/>
</dbReference>
<dbReference type="PROSITE" id="PS00135">
    <property type="entry name" value="TRYPSIN_SER"/>
    <property type="match status" value="1"/>
</dbReference>
<evidence type="ECO:0000256" key="8">
    <source>
        <dbReference type="ARBA" id="ARBA00023157"/>
    </source>
</evidence>
<accession>A0A2K8JLC4</accession>
<evidence type="ECO:0000256" key="10">
    <source>
        <dbReference type="SAM" id="SignalP"/>
    </source>
</evidence>
<evidence type="ECO:0000259" key="11">
    <source>
        <dbReference type="PROSITE" id="PS50240"/>
    </source>
</evidence>
<dbReference type="Gene3D" id="2.40.10.10">
    <property type="entry name" value="Trypsin-like serine proteases"/>
    <property type="match status" value="1"/>
</dbReference>
<dbReference type="PANTHER" id="PTHR24252:SF7">
    <property type="entry name" value="HYALIN"/>
    <property type="match status" value="1"/>
</dbReference>
<dbReference type="InterPro" id="IPR018114">
    <property type="entry name" value="TRYPSIN_HIS"/>
</dbReference>
<dbReference type="GO" id="GO:0006508">
    <property type="term" value="P:proteolysis"/>
    <property type="evidence" value="ECO:0007669"/>
    <property type="project" value="UniProtKB-KW"/>
</dbReference>